<dbReference type="EnsemblPlants" id="KQL03417">
    <property type="protein sequence ID" value="KQL03417"/>
    <property type="gene ID" value="SETIT_005278mg"/>
</dbReference>
<dbReference type="HOGENOM" id="CLU_2982683_0_0_1"/>
<dbReference type="InParanoid" id="K3XTM1"/>
<dbReference type="Gramene" id="KQL03417">
    <property type="protein sequence ID" value="KQL03417"/>
    <property type="gene ID" value="SETIT_005278mg"/>
</dbReference>
<reference evidence="2" key="2">
    <citation type="submission" date="2018-08" db="UniProtKB">
        <authorList>
            <consortium name="EnsemblPlants"/>
        </authorList>
    </citation>
    <scope>IDENTIFICATION</scope>
    <source>
        <strain evidence="2">Yugu1</strain>
    </source>
</reference>
<evidence type="ECO:0000313" key="2">
    <source>
        <dbReference type="EnsemblPlants" id="KQL03417"/>
    </source>
</evidence>
<proteinExistence type="predicted"/>
<keyword evidence="1" id="KW-0732">Signal</keyword>
<dbReference type="AlphaFoldDB" id="K3XTM1"/>
<name>K3XTM1_SETIT</name>
<reference evidence="3" key="1">
    <citation type="journal article" date="2012" name="Nat. Biotechnol.">
        <title>Reference genome sequence of the model plant Setaria.</title>
        <authorList>
            <person name="Bennetzen J.L."/>
            <person name="Schmutz J."/>
            <person name="Wang H."/>
            <person name="Percifield R."/>
            <person name="Hawkins J."/>
            <person name="Pontaroli A.C."/>
            <person name="Estep M."/>
            <person name="Feng L."/>
            <person name="Vaughn J.N."/>
            <person name="Grimwood J."/>
            <person name="Jenkins J."/>
            <person name="Barry K."/>
            <person name="Lindquist E."/>
            <person name="Hellsten U."/>
            <person name="Deshpande S."/>
            <person name="Wang X."/>
            <person name="Wu X."/>
            <person name="Mitros T."/>
            <person name="Triplett J."/>
            <person name="Yang X."/>
            <person name="Ye C.Y."/>
            <person name="Mauro-Herrera M."/>
            <person name="Wang L."/>
            <person name="Li P."/>
            <person name="Sharma M."/>
            <person name="Sharma R."/>
            <person name="Ronald P.C."/>
            <person name="Panaud O."/>
            <person name="Kellogg E.A."/>
            <person name="Brutnell T.P."/>
            <person name="Doust A.N."/>
            <person name="Tuskan G.A."/>
            <person name="Rokhsar D."/>
            <person name="Devos K.M."/>
        </authorList>
    </citation>
    <scope>NUCLEOTIDE SEQUENCE [LARGE SCALE GENOMIC DNA]</scope>
    <source>
        <strain evidence="3">cv. Yugu1</strain>
    </source>
</reference>
<keyword evidence="3" id="KW-1185">Reference proteome</keyword>
<dbReference type="EMBL" id="AGNK02002761">
    <property type="status" value="NOT_ANNOTATED_CDS"/>
    <property type="molecule type" value="Genomic_DNA"/>
</dbReference>
<organism evidence="2 3">
    <name type="scientific">Setaria italica</name>
    <name type="common">Foxtail millet</name>
    <name type="synonym">Panicum italicum</name>
    <dbReference type="NCBI Taxonomy" id="4555"/>
    <lineage>
        <taxon>Eukaryota</taxon>
        <taxon>Viridiplantae</taxon>
        <taxon>Streptophyta</taxon>
        <taxon>Embryophyta</taxon>
        <taxon>Tracheophyta</taxon>
        <taxon>Spermatophyta</taxon>
        <taxon>Magnoliopsida</taxon>
        <taxon>Liliopsida</taxon>
        <taxon>Poales</taxon>
        <taxon>Poaceae</taxon>
        <taxon>PACMAD clade</taxon>
        <taxon>Panicoideae</taxon>
        <taxon>Panicodae</taxon>
        <taxon>Paniceae</taxon>
        <taxon>Cenchrinae</taxon>
        <taxon>Setaria</taxon>
    </lineage>
</organism>
<protein>
    <submittedName>
        <fullName evidence="2">Uncharacterized protein</fullName>
    </submittedName>
</protein>
<dbReference type="Proteomes" id="UP000004995">
    <property type="component" value="Unassembled WGS sequence"/>
</dbReference>
<accession>K3XTM1</accession>
<sequence length="58" mass="6778">MQKIGQRSLALSCTVLLTNLLQLRIVEGESQHNHILVRYGIRVDLFFFKKRFLLSFDA</sequence>
<feature type="signal peptide" evidence="1">
    <location>
        <begin position="1"/>
        <end position="28"/>
    </location>
</feature>
<evidence type="ECO:0000313" key="3">
    <source>
        <dbReference type="Proteomes" id="UP000004995"/>
    </source>
</evidence>
<evidence type="ECO:0000256" key="1">
    <source>
        <dbReference type="SAM" id="SignalP"/>
    </source>
</evidence>
<feature type="chain" id="PRO_5010126056" evidence="1">
    <location>
        <begin position="29"/>
        <end position="58"/>
    </location>
</feature>